<dbReference type="InterPro" id="IPR000424">
    <property type="entry name" value="Primosome_PriB/ssb"/>
</dbReference>
<dbReference type="EMBL" id="CAJC01000139">
    <property type="protein sequence ID" value="CCI53121.1"/>
    <property type="molecule type" value="Genomic_DNA"/>
</dbReference>
<name>A0A077M743_9MICO</name>
<keyword evidence="4" id="KW-1185">Reference proteome</keyword>
<sequence>MPADINHIVLEGRVTAVEEERELPSGSVVRSLRVAVRRPPRSDVERGRSDAIHCCCWTAELRATAATLGVGDHVRVEGALRRSVSRSSGRMVSFYEVEVAALEVLRPEVSSDEP</sequence>
<comment type="caution">
    <text evidence="3">The sequence shown here is derived from an EMBL/GenBank/DDBJ whole genome shotgun (WGS) entry which is preliminary data.</text>
</comment>
<evidence type="ECO:0000256" key="1">
    <source>
        <dbReference type="ARBA" id="ARBA00023125"/>
    </source>
</evidence>
<reference evidence="3 4" key="1">
    <citation type="journal article" date="2013" name="ISME J.">
        <title>A metabolic model for members of the genus Tetrasphaera involved in enhanced biological phosphorus removal.</title>
        <authorList>
            <person name="Kristiansen R."/>
            <person name="Nguyen H.T.T."/>
            <person name="Saunders A.M."/>
            <person name="Nielsen J.L."/>
            <person name="Wimmer R."/>
            <person name="Le V.Q."/>
            <person name="McIlroy S.J."/>
            <person name="Petrovski S."/>
            <person name="Seviour R.J."/>
            <person name="Calteau A."/>
            <person name="Nielsen K.L."/>
            <person name="Nielsen P.H."/>
        </authorList>
    </citation>
    <scope>NUCLEOTIDE SEQUENCE [LARGE SCALE GENOMIC DNA]</scope>
    <source>
        <strain evidence="3 4">Ben 74</strain>
    </source>
</reference>
<gene>
    <name evidence="3" type="ORF">BN13_30073</name>
</gene>
<dbReference type="GO" id="GO:0003697">
    <property type="term" value="F:single-stranded DNA binding"/>
    <property type="evidence" value="ECO:0007669"/>
    <property type="project" value="InterPro"/>
</dbReference>
<evidence type="ECO:0000256" key="2">
    <source>
        <dbReference type="PROSITE-ProRule" id="PRU00252"/>
    </source>
</evidence>
<dbReference type="Gene3D" id="2.40.50.140">
    <property type="entry name" value="Nucleic acid-binding proteins"/>
    <property type="match status" value="1"/>
</dbReference>
<keyword evidence="1 2" id="KW-0238">DNA-binding</keyword>
<dbReference type="STRING" id="1193518.BN13_30073"/>
<proteinExistence type="predicted"/>
<accession>A0A077M743</accession>
<dbReference type="Pfam" id="PF00436">
    <property type="entry name" value="SSB"/>
    <property type="match status" value="1"/>
</dbReference>
<dbReference type="SUPFAM" id="SSF50249">
    <property type="entry name" value="Nucleic acid-binding proteins"/>
    <property type="match status" value="1"/>
</dbReference>
<dbReference type="InterPro" id="IPR012340">
    <property type="entry name" value="NA-bd_OB-fold"/>
</dbReference>
<evidence type="ECO:0000313" key="3">
    <source>
        <dbReference type="EMBL" id="CCI53121.1"/>
    </source>
</evidence>
<protein>
    <recommendedName>
        <fullName evidence="5">Single-stranded DNA-binding protein</fullName>
    </recommendedName>
</protein>
<organism evidence="3 4">
    <name type="scientific">Nostocoides jenkinsii Ben 74</name>
    <dbReference type="NCBI Taxonomy" id="1193518"/>
    <lineage>
        <taxon>Bacteria</taxon>
        <taxon>Bacillati</taxon>
        <taxon>Actinomycetota</taxon>
        <taxon>Actinomycetes</taxon>
        <taxon>Micrococcales</taxon>
        <taxon>Intrasporangiaceae</taxon>
        <taxon>Nostocoides</taxon>
    </lineage>
</organism>
<dbReference type="PROSITE" id="PS50935">
    <property type="entry name" value="SSB"/>
    <property type="match status" value="1"/>
</dbReference>
<dbReference type="AlphaFoldDB" id="A0A077M743"/>
<dbReference type="Proteomes" id="UP000035720">
    <property type="component" value="Unassembled WGS sequence"/>
</dbReference>
<evidence type="ECO:0000313" key="4">
    <source>
        <dbReference type="Proteomes" id="UP000035720"/>
    </source>
</evidence>
<evidence type="ECO:0008006" key="5">
    <source>
        <dbReference type="Google" id="ProtNLM"/>
    </source>
</evidence>